<feature type="chain" id="PRO_5028399761" evidence="3">
    <location>
        <begin position="20"/>
        <end position="225"/>
    </location>
</feature>
<comment type="similarity">
    <text evidence="1">Belongs to the phosphatidylethanolamine-binding protein family.</text>
</comment>
<evidence type="ECO:0000313" key="4">
    <source>
        <dbReference type="Proteomes" id="UP000515140"/>
    </source>
</evidence>
<gene>
    <name evidence="5" type="primary">PEBP4</name>
</gene>
<dbReference type="Gene3D" id="3.90.280.10">
    <property type="entry name" value="PEBP-like"/>
    <property type="match status" value="1"/>
</dbReference>
<evidence type="ECO:0000256" key="2">
    <source>
        <dbReference type="SAM" id="MobiDB-lite"/>
    </source>
</evidence>
<evidence type="ECO:0000256" key="1">
    <source>
        <dbReference type="ARBA" id="ARBA00007091"/>
    </source>
</evidence>
<dbReference type="InterPro" id="IPR036610">
    <property type="entry name" value="PEBP-like_sf"/>
</dbReference>
<dbReference type="InterPro" id="IPR035810">
    <property type="entry name" value="PEBP_euk"/>
</dbReference>
<dbReference type="InterPro" id="IPR001858">
    <property type="entry name" value="Phosphatidylethanolamine-bd_CS"/>
</dbReference>
<dbReference type="KEGG" id="pcw:110200418"/>
<keyword evidence="4" id="KW-1185">Reference proteome</keyword>
<dbReference type="PANTHER" id="PTHR11362">
    <property type="entry name" value="PHOSPHATIDYLETHANOLAMINE-BINDING PROTEIN"/>
    <property type="match status" value="1"/>
</dbReference>
<dbReference type="InterPro" id="IPR008914">
    <property type="entry name" value="PEBP"/>
</dbReference>
<feature type="signal peptide" evidence="3">
    <location>
        <begin position="1"/>
        <end position="19"/>
    </location>
</feature>
<dbReference type="FunCoup" id="A0A6P5JDC4">
    <property type="interactions" value="39"/>
</dbReference>
<accession>A0A6P5JDC4</accession>
<dbReference type="RefSeq" id="XP_020831403.1">
    <property type="nucleotide sequence ID" value="XM_020975744.1"/>
</dbReference>
<name>A0A6P5JDC4_PHACI</name>
<dbReference type="CDD" id="cd00866">
    <property type="entry name" value="PEBP_euk"/>
    <property type="match status" value="1"/>
</dbReference>
<reference evidence="5" key="1">
    <citation type="submission" date="2025-08" db="UniProtKB">
        <authorList>
            <consortium name="RefSeq"/>
        </authorList>
    </citation>
    <scope>IDENTIFICATION</scope>
    <source>
        <tissue evidence="5">Spleen</tissue>
    </source>
</reference>
<protein>
    <submittedName>
        <fullName evidence="5">Phosphatidylethanolamine-binding protein 4</fullName>
    </submittedName>
</protein>
<feature type="region of interest" description="Disordered" evidence="2">
    <location>
        <begin position="142"/>
        <end position="161"/>
    </location>
</feature>
<dbReference type="Pfam" id="PF01161">
    <property type="entry name" value="PBP"/>
    <property type="match status" value="1"/>
</dbReference>
<dbReference type="AlphaFoldDB" id="A0A6P5JDC4"/>
<keyword evidence="3" id="KW-0732">Signal</keyword>
<dbReference type="Proteomes" id="UP000515140">
    <property type="component" value="Unplaced"/>
</dbReference>
<organism evidence="4 5">
    <name type="scientific">Phascolarctos cinereus</name>
    <name type="common">Koala</name>
    <dbReference type="NCBI Taxonomy" id="38626"/>
    <lineage>
        <taxon>Eukaryota</taxon>
        <taxon>Metazoa</taxon>
        <taxon>Chordata</taxon>
        <taxon>Craniata</taxon>
        <taxon>Vertebrata</taxon>
        <taxon>Euteleostomi</taxon>
        <taxon>Mammalia</taxon>
        <taxon>Metatheria</taxon>
        <taxon>Diprotodontia</taxon>
        <taxon>Phascolarctidae</taxon>
        <taxon>Phascolarctos</taxon>
    </lineage>
</organism>
<dbReference type="PROSITE" id="PS01220">
    <property type="entry name" value="PBP"/>
    <property type="match status" value="1"/>
</dbReference>
<dbReference type="PANTHER" id="PTHR11362:SF82">
    <property type="entry name" value="PHOSPHATIDYLETHANOLAMINE-BINDING PROTEIN 4"/>
    <property type="match status" value="1"/>
</dbReference>
<proteinExistence type="inferred from homology"/>
<dbReference type="SUPFAM" id="SSF49777">
    <property type="entry name" value="PEBP-like"/>
    <property type="match status" value="1"/>
</dbReference>
<sequence length="225" mass="25528">MKLLKAVILMLGLTGMVAGRLSKNGDRMCVYRVLSRGDALFCKGNLHVIYPEIGDVDCMYIPECNNFRRKISIWDKPSIKYSLASENKKYILVMVDPDAPSRNYPKNRYWRHWLIANISAALPSLCSRCGLKRLRSHGGGASLKTGNIRGDELTGYQPPNPPPETGFHRYQFILFEQPKKGKQVTLSSKEKAKRGSWSISDFIKHFHLGTSVASSQFLTQNYHDF</sequence>
<dbReference type="InParanoid" id="A0A6P5JDC4"/>
<evidence type="ECO:0000256" key="3">
    <source>
        <dbReference type="SAM" id="SignalP"/>
    </source>
</evidence>
<dbReference type="CTD" id="157310"/>
<dbReference type="GeneID" id="110200418"/>
<evidence type="ECO:0000313" key="5">
    <source>
        <dbReference type="RefSeq" id="XP_020831403.1"/>
    </source>
</evidence>